<name>A0A3G7TY48_9PSED</name>
<evidence type="ECO:0000313" key="2">
    <source>
        <dbReference type="Proteomes" id="UP000268048"/>
    </source>
</evidence>
<dbReference type="EMBL" id="CP027753">
    <property type="protein sequence ID" value="AZE51136.1"/>
    <property type="molecule type" value="Genomic_DNA"/>
</dbReference>
<organism evidence="1 2">
    <name type="scientific">Pseudomonas chlororaphis</name>
    <dbReference type="NCBI Taxonomy" id="587753"/>
    <lineage>
        <taxon>Bacteria</taxon>
        <taxon>Pseudomonadati</taxon>
        <taxon>Pseudomonadota</taxon>
        <taxon>Gammaproteobacteria</taxon>
        <taxon>Pseudomonadales</taxon>
        <taxon>Pseudomonadaceae</taxon>
        <taxon>Pseudomonas</taxon>
    </lineage>
</organism>
<proteinExistence type="predicted"/>
<sequence>MITLLPEAALTAEVLIDLQAASGFETAHHLSQGSVSQFK</sequence>
<protein>
    <submittedName>
        <fullName evidence="1">Uncharacterized protein</fullName>
    </submittedName>
</protein>
<dbReference type="AlphaFoldDB" id="A0A3G7TY48"/>
<gene>
    <name evidence="1" type="ORF">C4K04_5489</name>
</gene>
<evidence type="ECO:0000313" key="1">
    <source>
        <dbReference type="EMBL" id="AZE51136.1"/>
    </source>
</evidence>
<reference evidence="1 2" key="1">
    <citation type="submission" date="2018-03" db="EMBL/GenBank/DDBJ databases">
        <title>Diversity of phytobeneficial traits revealed by whole-genome analysis of worldwide-isolated phenazine-producing Pseudomonas spp.</title>
        <authorList>
            <person name="Biessy A."/>
            <person name="Novinscak A."/>
            <person name="Blom J."/>
            <person name="Leger G."/>
            <person name="Thomashow L.S."/>
            <person name="Cazorla F.M."/>
            <person name="Josic D."/>
            <person name="Filion M."/>
        </authorList>
    </citation>
    <scope>NUCLEOTIDE SEQUENCE [LARGE SCALE GENOMIC DNA]</scope>
    <source>
        <strain evidence="1 2">B25</strain>
    </source>
</reference>
<dbReference type="Proteomes" id="UP000268048">
    <property type="component" value="Chromosome"/>
</dbReference>
<accession>A0A3G7TY48</accession>